<dbReference type="InterPro" id="IPR050559">
    <property type="entry name" value="P-Pant_transferase_sf"/>
</dbReference>
<dbReference type="Gene3D" id="3.90.470.20">
    <property type="entry name" value="4'-phosphopantetheinyl transferase domain"/>
    <property type="match status" value="2"/>
</dbReference>
<name>A0ABZ1U202_9ACTN</name>
<evidence type="ECO:0000313" key="5">
    <source>
        <dbReference type="Proteomes" id="UP001432222"/>
    </source>
</evidence>
<evidence type="ECO:0000256" key="2">
    <source>
        <dbReference type="ARBA" id="ARBA00022679"/>
    </source>
</evidence>
<sequence length="230" mass="23852">MNAQDPGVVELWLLEAAAVPVGPAELDGLDEEEHRRAGRFVRDADRAVYLAAHVALRHVLGRRLGRAPAALAFAREPCPGCAEPHGRPRLAGDPAGAPHFSLSHGGGRVLIGLAEAPVGVDVEPLPGTDSVEVLATTLHPAEQAELADVRPADRPGAFARLWTRKEAYLKGLGIGLGRPPAADYLGTAEPARRPAGWAVTDVPAGPRHAAAVALAGGGAAVGYRLRHSLG</sequence>
<dbReference type="PANTHER" id="PTHR12215">
    <property type="entry name" value="PHOSPHOPANTETHEINE TRANSFERASE"/>
    <property type="match status" value="1"/>
</dbReference>
<dbReference type="Pfam" id="PF01648">
    <property type="entry name" value="ACPS"/>
    <property type="match status" value="1"/>
</dbReference>
<accession>A0ABZ1U202</accession>
<proteinExistence type="inferred from homology"/>
<dbReference type="SUPFAM" id="SSF56214">
    <property type="entry name" value="4'-phosphopantetheinyl transferase"/>
    <property type="match status" value="2"/>
</dbReference>
<evidence type="ECO:0000256" key="1">
    <source>
        <dbReference type="ARBA" id="ARBA00010990"/>
    </source>
</evidence>
<dbReference type="RefSeq" id="WP_328955601.1">
    <property type="nucleotide sequence ID" value="NZ_CP108110.1"/>
</dbReference>
<dbReference type="InterPro" id="IPR037143">
    <property type="entry name" value="4-PPantetheinyl_Trfase_dom_sf"/>
</dbReference>
<protein>
    <submittedName>
        <fullName evidence="4">4'-phosphopantetheinyl transferase superfamily protein</fullName>
    </submittedName>
</protein>
<keyword evidence="2 4" id="KW-0808">Transferase</keyword>
<gene>
    <name evidence="4" type="ORF">OHA16_18430</name>
</gene>
<evidence type="ECO:0000259" key="3">
    <source>
        <dbReference type="Pfam" id="PF01648"/>
    </source>
</evidence>
<dbReference type="EMBL" id="CP108110">
    <property type="protein sequence ID" value="WUQ84770.1"/>
    <property type="molecule type" value="Genomic_DNA"/>
</dbReference>
<organism evidence="4 5">
    <name type="scientific">Kitasatospora purpeofusca</name>
    <dbReference type="NCBI Taxonomy" id="67352"/>
    <lineage>
        <taxon>Bacteria</taxon>
        <taxon>Bacillati</taxon>
        <taxon>Actinomycetota</taxon>
        <taxon>Actinomycetes</taxon>
        <taxon>Kitasatosporales</taxon>
        <taxon>Streptomycetaceae</taxon>
        <taxon>Kitasatospora</taxon>
    </lineage>
</organism>
<dbReference type="PANTHER" id="PTHR12215:SF10">
    <property type="entry name" value="L-AMINOADIPATE-SEMIALDEHYDE DEHYDROGENASE-PHOSPHOPANTETHEINYL TRANSFERASE"/>
    <property type="match status" value="1"/>
</dbReference>
<dbReference type="InterPro" id="IPR008278">
    <property type="entry name" value="4-PPantetheinyl_Trfase_dom"/>
</dbReference>
<dbReference type="GO" id="GO:0016740">
    <property type="term" value="F:transferase activity"/>
    <property type="evidence" value="ECO:0007669"/>
    <property type="project" value="UniProtKB-KW"/>
</dbReference>
<keyword evidence="5" id="KW-1185">Reference proteome</keyword>
<comment type="similarity">
    <text evidence="1">Belongs to the P-Pant transferase superfamily. Gsp/Sfp/HetI/AcpT family.</text>
</comment>
<feature type="domain" description="4'-phosphopantetheinyl transferase" evidence="3">
    <location>
        <begin position="117"/>
        <end position="178"/>
    </location>
</feature>
<dbReference type="Proteomes" id="UP001432222">
    <property type="component" value="Chromosome"/>
</dbReference>
<reference evidence="4" key="1">
    <citation type="submission" date="2022-10" db="EMBL/GenBank/DDBJ databases">
        <title>The complete genomes of actinobacterial strains from the NBC collection.</title>
        <authorList>
            <person name="Joergensen T.S."/>
            <person name="Alvarez Arevalo M."/>
            <person name="Sterndorff E.B."/>
            <person name="Faurdal D."/>
            <person name="Vuksanovic O."/>
            <person name="Mourched A.-S."/>
            <person name="Charusanti P."/>
            <person name="Shaw S."/>
            <person name="Blin K."/>
            <person name="Weber T."/>
        </authorList>
    </citation>
    <scope>NUCLEOTIDE SEQUENCE</scope>
    <source>
        <strain evidence="4">NBC_00222</strain>
    </source>
</reference>
<evidence type="ECO:0000313" key="4">
    <source>
        <dbReference type="EMBL" id="WUQ84770.1"/>
    </source>
</evidence>